<feature type="transmembrane region" description="Helical" evidence="1">
    <location>
        <begin position="414"/>
        <end position="432"/>
    </location>
</feature>
<feature type="transmembrane region" description="Helical" evidence="1">
    <location>
        <begin position="115"/>
        <end position="136"/>
    </location>
</feature>
<comment type="caution">
    <text evidence="3">The sequence shown here is derived from an EMBL/GenBank/DDBJ whole genome shotgun (WGS) entry which is preliminary data.</text>
</comment>
<keyword evidence="4" id="KW-1185">Reference proteome</keyword>
<gene>
    <name evidence="3" type="ORF">B0H66DRAFT_513991</name>
</gene>
<dbReference type="AlphaFoldDB" id="A0AAE0M7V3"/>
<dbReference type="Pfam" id="PF01757">
    <property type="entry name" value="Acyl_transf_3"/>
    <property type="match status" value="1"/>
</dbReference>
<dbReference type="InterPro" id="IPR050879">
    <property type="entry name" value="Acyltransferase_3"/>
</dbReference>
<evidence type="ECO:0000256" key="1">
    <source>
        <dbReference type="SAM" id="Phobius"/>
    </source>
</evidence>
<feature type="transmembrane region" description="Helical" evidence="1">
    <location>
        <begin position="211"/>
        <end position="230"/>
    </location>
</feature>
<keyword evidence="3" id="KW-0012">Acyltransferase</keyword>
<sequence>MTIAMSRLLSSFRSSLPGYAPLTGNRFSDDTGSDDDLDEIDIEKSYARWAWSNPTWQRISSITHTPILGLLLVFLSSCAKYLPLLLPSFVPTLYHRILRKKTAPASRPQRPLSATAYLDGLRGVAALTVYIFHYNYLWFPVLRNGWGSTETDHLFWQLPVVRVLHSGRASVTIFFIISGFVLTLKTLTAIHKGQGDKALDSLAGSLFRRPFRLYLPILVSTLIAAVLIRWDGIYIPNIGGGDIPPHAATWQEQFWNWLTVTERMVSPFRPVTGRENLWGNDYNGHLWTIPAEFKGSLQVFLWLLAFARSKRWVHVVGVGIAGYWQMAYGDFDQTLFCIGLLLSELSIVFPNSSPWLAAKVSTTLRHAVTIALFVLSCHLLSYPERHGPSSPGFRTISTLVPTYYQGNEDKIQQFWISVGAITFVLALIEPLLQQLFTNAFAQYLGQISYSLYLWHGAANHIIGQRYLHPAWSAYQTAANGAAGLDNGGFVNEAAVVRATAMREYAWSWAGTTILNTFVLFWVSDLFHRGVDMHAVRLTRALSTWALAKK</sequence>
<evidence type="ECO:0000313" key="4">
    <source>
        <dbReference type="Proteomes" id="UP001283341"/>
    </source>
</evidence>
<feature type="domain" description="Acyltransferase 3" evidence="2">
    <location>
        <begin position="116"/>
        <end position="470"/>
    </location>
</feature>
<keyword evidence="1" id="KW-0812">Transmembrane</keyword>
<dbReference type="PANTHER" id="PTHR23028:SF134">
    <property type="entry name" value="PUTATIVE (AFU_ORTHOLOGUE AFUA_4G08520)-RELATED"/>
    <property type="match status" value="1"/>
</dbReference>
<name>A0AAE0M7V3_9PEZI</name>
<dbReference type="GO" id="GO:0016747">
    <property type="term" value="F:acyltransferase activity, transferring groups other than amino-acyl groups"/>
    <property type="evidence" value="ECO:0007669"/>
    <property type="project" value="InterPro"/>
</dbReference>
<dbReference type="EMBL" id="JAUEDM010000003">
    <property type="protein sequence ID" value="KAK3321783.1"/>
    <property type="molecule type" value="Genomic_DNA"/>
</dbReference>
<proteinExistence type="predicted"/>
<feature type="transmembrane region" description="Helical" evidence="1">
    <location>
        <begin position="169"/>
        <end position="190"/>
    </location>
</feature>
<dbReference type="Proteomes" id="UP001283341">
    <property type="component" value="Unassembled WGS sequence"/>
</dbReference>
<keyword evidence="1" id="KW-1133">Transmembrane helix</keyword>
<organism evidence="3 4">
    <name type="scientific">Apodospora peruviana</name>
    <dbReference type="NCBI Taxonomy" id="516989"/>
    <lineage>
        <taxon>Eukaryota</taxon>
        <taxon>Fungi</taxon>
        <taxon>Dikarya</taxon>
        <taxon>Ascomycota</taxon>
        <taxon>Pezizomycotina</taxon>
        <taxon>Sordariomycetes</taxon>
        <taxon>Sordariomycetidae</taxon>
        <taxon>Sordariales</taxon>
        <taxon>Lasiosphaeriaceae</taxon>
        <taxon>Apodospora</taxon>
    </lineage>
</organism>
<dbReference type="InterPro" id="IPR002656">
    <property type="entry name" value="Acyl_transf_3_dom"/>
</dbReference>
<accession>A0AAE0M7V3</accession>
<dbReference type="PANTHER" id="PTHR23028">
    <property type="entry name" value="ACETYLTRANSFERASE"/>
    <property type="match status" value="1"/>
</dbReference>
<reference evidence="3" key="1">
    <citation type="journal article" date="2023" name="Mol. Phylogenet. Evol.">
        <title>Genome-scale phylogeny and comparative genomics of the fungal order Sordariales.</title>
        <authorList>
            <person name="Hensen N."/>
            <person name="Bonometti L."/>
            <person name="Westerberg I."/>
            <person name="Brannstrom I.O."/>
            <person name="Guillou S."/>
            <person name="Cros-Aarteil S."/>
            <person name="Calhoun S."/>
            <person name="Haridas S."/>
            <person name="Kuo A."/>
            <person name="Mondo S."/>
            <person name="Pangilinan J."/>
            <person name="Riley R."/>
            <person name="LaButti K."/>
            <person name="Andreopoulos B."/>
            <person name="Lipzen A."/>
            <person name="Chen C."/>
            <person name="Yan M."/>
            <person name="Daum C."/>
            <person name="Ng V."/>
            <person name="Clum A."/>
            <person name="Steindorff A."/>
            <person name="Ohm R.A."/>
            <person name="Martin F."/>
            <person name="Silar P."/>
            <person name="Natvig D.O."/>
            <person name="Lalanne C."/>
            <person name="Gautier V."/>
            <person name="Ament-Velasquez S.L."/>
            <person name="Kruys A."/>
            <person name="Hutchinson M.I."/>
            <person name="Powell A.J."/>
            <person name="Barry K."/>
            <person name="Miller A.N."/>
            <person name="Grigoriev I.V."/>
            <person name="Debuchy R."/>
            <person name="Gladieux P."/>
            <person name="Hiltunen Thoren M."/>
            <person name="Johannesson H."/>
        </authorList>
    </citation>
    <scope>NUCLEOTIDE SEQUENCE</scope>
    <source>
        <strain evidence="3">CBS 118394</strain>
    </source>
</reference>
<feature type="transmembrane region" description="Helical" evidence="1">
    <location>
        <begin position="504"/>
        <end position="522"/>
    </location>
</feature>
<evidence type="ECO:0000313" key="3">
    <source>
        <dbReference type="EMBL" id="KAK3321783.1"/>
    </source>
</evidence>
<evidence type="ECO:0000259" key="2">
    <source>
        <dbReference type="Pfam" id="PF01757"/>
    </source>
</evidence>
<keyword evidence="3" id="KW-0808">Transferase</keyword>
<keyword evidence="1" id="KW-0472">Membrane</keyword>
<protein>
    <submittedName>
        <fullName evidence="3">Acyltransferase family-domain-containing protein</fullName>
    </submittedName>
</protein>
<reference evidence="3" key="2">
    <citation type="submission" date="2023-06" db="EMBL/GenBank/DDBJ databases">
        <authorList>
            <consortium name="Lawrence Berkeley National Laboratory"/>
            <person name="Haridas S."/>
            <person name="Hensen N."/>
            <person name="Bonometti L."/>
            <person name="Westerberg I."/>
            <person name="Brannstrom I.O."/>
            <person name="Guillou S."/>
            <person name="Cros-Aarteil S."/>
            <person name="Calhoun S."/>
            <person name="Kuo A."/>
            <person name="Mondo S."/>
            <person name="Pangilinan J."/>
            <person name="Riley R."/>
            <person name="Labutti K."/>
            <person name="Andreopoulos B."/>
            <person name="Lipzen A."/>
            <person name="Chen C."/>
            <person name="Yanf M."/>
            <person name="Daum C."/>
            <person name="Ng V."/>
            <person name="Clum A."/>
            <person name="Steindorff A."/>
            <person name="Ohm R."/>
            <person name="Martin F."/>
            <person name="Silar P."/>
            <person name="Natvig D."/>
            <person name="Lalanne C."/>
            <person name="Gautier V."/>
            <person name="Ament-Velasquez S.L."/>
            <person name="Kruys A."/>
            <person name="Hutchinson M.I."/>
            <person name="Powell A.J."/>
            <person name="Barry K."/>
            <person name="Miller A.N."/>
            <person name="Grigoriev I.V."/>
            <person name="Debuchy R."/>
            <person name="Gladieux P."/>
            <person name="Thoren M.H."/>
            <person name="Johannesson H."/>
        </authorList>
    </citation>
    <scope>NUCLEOTIDE SEQUENCE</scope>
    <source>
        <strain evidence="3">CBS 118394</strain>
    </source>
</reference>
<feature type="transmembrane region" description="Helical" evidence="1">
    <location>
        <begin position="67"/>
        <end position="94"/>
    </location>
</feature>